<proteinExistence type="predicted"/>
<dbReference type="eggNOG" id="ENOG502S620">
    <property type="taxonomic scope" value="Eukaryota"/>
</dbReference>
<dbReference type="EMBL" id="CP003013">
    <property type="protein sequence ID" value="AEO69792.1"/>
    <property type="molecule type" value="Genomic_DNA"/>
</dbReference>
<feature type="compositionally biased region" description="Low complexity" evidence="1">
    <location>
        <begin position="373"/>
        <end position="385"/>
    </location>
</feature>
<dbReference type="AlphaFoldDB" id="G2RCK1"/>
<protein>
    <recommendedName>
        <fullName evidence="2">HNH nuclease domain-containing protein</fullName>
    </recommendedName>
</protein>
<reference evidence="3 4" key="1">
    <citation type="journal article" date="2011" name="Nat. Biotechnol.">
        <title>Comparative genomic analysis of the thermophilic biomass-degrading fungi Myceliophthora thermophila and Thielavia terrestris.</title>
        <authorList>
            <person name="Berka R.M."/>
            <person name="Grigoriev I.V."/>
            <person name="Otillar R."/>
            <person name="Salamov A."/>
            <person name="Grimwood J."/>
            <person name="Reid I."/>
            <person name="Ishmael N."/>
            <person name="John T."/>
            <person name="Darmond C."/>
            <person name="Moisan M.-C."/>
            <person name="Henrissat B."/>
            <person name="Coutinho P.M."/>
            <person name="Lombard V."/>
            <person name="Natvig D.O."/>
            <person name="Lindquist E."/>
            <person name="Schmutz J."/>
            <person name="Lucas S."/>
            <person name="Harris P."/>
            <person name="Powlowski J."/>
            <person name="Bellemare A."/>
            <person name="Taylor D."/>
            <person name="Butler G."/>
            <person name="de Vries R.P."/>
            <person name="Allijn I.E."/>
            <person name="van den Brink J."/>
            <person name="Ushinsky S."/>
            <person name="Storms R."/>
            <person name="Powell A.J."/>
            <person name="Paulsen I.T."/>
            <person name="Elbourne L.D.H."/>
            <person name="Baker S.E."/>
            <person name="Magnuson J."/>
            <person name="LaBoissiere S."/>
            <person name="Clutterbuck A.J."/>
            <person name="Martinez D."/>
            <person name="Wogulis M."/>
            <person name="de Leon A.L."/>
            <person name="Rey M.W."/>
            <person name="Tsang A."/>
        </authorList>
    </citation>
    <scope>NUCLEOTIDE SEQUENCE [LARGE SCALE GENOMIC DNA]</scope>
    <source>
        <strain evidence="4">ATCC 38088 / NRRL 8126</strain>
    </source>
</reference>
<dbReference type="KEGG" id="ttt:THITE_2120514"/>
<dbReference type="OrthoDB" id="4582618at2759"/>
<dbReference type="HOGENOM" id="CLU_039755_1_1_1"/>
<dbReference type="Pfam" id="PF13391">
    <property type="entry name" value="HNH_2"/>
    <property type="match status" value="1"/>
</dbReference>
<dbReference type="GeneID" id="11519358"/>
<sequence length="406" mass="44512">MDADFCGQIRAAVAADRETVRRLICDIPPAAEPVGDYVTDLQERCRLFDELRQLYQQHGRSPPNAATLGFVMVAPISEVRSQISTLQTMPHLFVLGGLVLEAPLAMAAYIPKPRAAAVPPSSIPMPASSATLNEPNTPTPADQVKRSGAAARHAKERDGNVCLFSGTSDPAAAHIFPFATSEKRQFASIAVLLQAFWGAEKAKAWCKHFEDAGITQSPQNYLSLNHQIHFWFDNARFALKPLRHTPNEVVVQWHWLKRSALLPRTEIGQAQDAFLALAGLNDMTWGLCLAHRRSGVPIQTGQTFVIRAEKPEDLPSFELLEVQWNLLRVAAICGAANVIDASYYDLDDDEVAHLVVSGRDEIVTTGQNEVVTEAPEGSESGSPSEQIEQTLPHHHQTHAAKAFRNG</sequence>
<feature type="region of interest" description="Disordered" evidence="1">
    <location>
        <begin position="366"/>
        <end position="406"/>
    </location>
</feature>
<dbReference type="InterPro" id="IPR003615">
    <property type="entry name" value="HNH_nuc"/>
</dbReference>
<dbReference type="Proteomes" id="UP000008181">
    <property type="component" value="Chromosome 5"/>
</dbReference>
<organism evidence="3 4">
    <name type="scientific">Thermothielavioides terrestris (strain ATCC 38088 / NRRL 8126)</name>
    <name type="common">Thielavia terrestris</name>
    <dbReference type="NCBI Taxonomy" id="578455"/>
    <lineage>
        <taxon>Eukaryota</taxon>
        <taxon>Fungi</taxon>
        <taxon>Dikarya</taxon>
        <taxon>Ascomycota</taxon>
        <taxon>Pezizomycotina</taxon>
        <taxon>Sordariomycetes</taxon>
        <taxon>Sordariomycetidae</taxon>
        <taxon>Sordariales</taxon>
        <taxon>Chaetomiaceae</taxon>
        <taxon>Thermothielavioides</taxon>
        <taxon>Thermothielavioides terrestris</taxon>
    </lineage>
</organism>
<dbReference type="RefSeq" id="XP_003656128.1">
    <property type="nucleotide sequence ID" value="XM_003656080.1"/>
</dbReference>
<gene>
    <name evidence="3" type="ORF">THITE_2120514</name>
</gene>
<name>G2RCK1_THETT</name>
<evidence type="ECO:0000313" key="4">
    <source>
        <dbReference type="Proteomes" id="UP000008181"/>
    </source>
</evidence>
<accession>G2RCK1</accession>
<evidence type="ECO:0000313" key="3">
    <source>
        <dbReference type="EMBL" id="AEO69792.1"/>
    </source>
</evidence>
<evidence type="ECO:0000256" key="1">
    <source>
        <dbReference type="SAM" id="MobiDB-lite"/>
    </source>
</evidence>
<evidence type="ECO:0000259" key="2">
    <source>
        <dbReference type="Pfam" id="PF13391"/>
    </source>
</evidence>
<keyword evidence="4" id="KW-1185">Reference proteome</keyword>
<feature type="domain" description="HNH nuclease" evidence="2">
    <location>
        <begin position="162"/>
        <end position="239"/>
    </location>
</feature>